<dbReference type="InterPro" id="IPR050109">
    <property type="entry name" value="HTH-type_TetR-like_transc_reg"/>
</dbReference>
<sequence>MTTLTTVPEPARSPKAEQTRRTIVDAAMRLFNREGYGRTTMRAIAAEAGVSLGNAYYYFGSKEHLIQAFYDQLQAEHAAAAERVLQRDSRFDQRLHGVLHAWLDVAEPHHEFAGEFFRNAADPKSPLSPFSPESAPARDASIALFARLVEESDAKPLAALRPELPQLLWLLQMGVVLFWVYDDSPHQQRSHALVARIVPIVDRLVRLSRLPVVRGVIDDVVGLVHALRSPS</sequence>
<evidence type="ECO:0000256" key="1">
    <source>
        <dbReference type="ARBA" id="ARBA00023125"/>
    </source>
</evidence>
<protein>
    <submittedName>
        <fullName evidence="4">TetR family transcriptional regulator</fullName>
    </submittedName>
</protein>
<dbReference type="PROSITE" id="PS50977">
    <property type="entry name" value="HTH_TETR_2"/>
    <property type="match status" value="1"/>
</dbReference>
<evidence type="ECO:0000259" key="3">
    <source>
        <dbReference type="PROSITE" id="PS50977"/>
    </source>
</evidence>
<dbReference type="InterPro" id="IPR001647">
    <property type="entry name" value="HTH_TetR"/>
</dbReference>
<dbReference type="Gene3D" id="1.10.357.10">
    <property type="entry name" value="Tetracycline Repressor, domain 2"/>
    <property type="match status" value="1"/>
</dbReference>
<dbReference type="InterPro" id="IPR009057">
    <property type="entry name" value="Homeodomain-like_sf"/>
</dbReference>
<proteinExistence type="predicted"/>
<dbReference type="InterPro" id="IPR023772">
    <property type="entry name" value="DNA-bd_HTH_TetR-type_CS"/>
</dbReference>
<comment type="caution">
    <text evidence="4">The sequence shown here is derived from an EMBL/GenBank/DDBJ whole genome shotgun (WGS) entry which is preliminary data.</text>
</comment>
<evidence type="ECO:0000256" key="2">
    <source>
        <dbReference type="PROSITE-ProRule" id="PRU00335"/>
    </source>
</evidence>
<dbReference type="Proteomes" id="UP001499979">
    <property type="component" value="Unassembled WGS sequence"/>
</dbReference>
<accession>A0ABN1UB57</accession>
<dbReference type="PANTHER" id="PTHR30055">
    <property type="entry name" value="HTH-TYPE TRANSCRIPTIONAL REGULATOR RUTR"/>
    <property type="match status" value="1"/>
</dbReference>
<keyword evidence="5" id="KW-1185">Reference proteome</keyword>
<keyword evidence="1 2" id="KW-0238">DNA-binding</keyword>
<evidence type="ECO:0000313" key="5">
    <source>
        <dbReference type="Proteomes" id="UP001499979"/>
    </source>
</evidence>
<reference evidence="4 5" key="1">
    <citation type="journal article" date="2019" name="Int. J. Syst. Evol. Microbiol.">
        <title>The Global Catalogue of Microorganisms (GCM) 10K type strain sequencing project: providing services to taxonomists for standard genome sequencing and annotation.</title>
        <authorList>
            <consortium name="The Broad Institute Genomics Platform"/>
            <consortium name="The Broad Institute Genome Sequencing Center for Infectious Disease"/>
            <person name="Wu L."/>
            <person name="Ma J."/>
        </authorList>
    </citation>
    <scope>NUCLEOTIDE SEQUENCE [LARGE SCALE GENOMIC DNA]</scope>
    <source>
        <strain evidence="4 5">JCM 11813</strain>
    </source>
</reference>
<dbReference type="Pfam" id="PF00440">
    <property type="entry name" value="TetR_N"/>
    <property type="match status" value="1"/>
</dbReference>
<gene>
    <name evidence="4" type="ORF">GCM10009606_14360</name>
</gene>
<dbReference type="SUPFAM" id="SSF48498">
    <property type="entry name" value="Tetracyclin repressor-like, C-terminal domain"/>
    <property type="match status" value="1"/>
</dbReference>
<dbReference type="Pfam" id="PF17931">
    <property type="entry name" value="TetR_C_23"/>
    <property type="match status" value="1"/>
</dbReference>
<dbReference type="PANTHER" id="PTHR30055:SF146">
    <property type="entry name" value="HTH-TYPE TRANSCRIPTIONAL DUAL REGULATOR CECR"/>
    <property type="match status" value="1"/>
</dbReference>
<organism evidence="4 5">
    <name type="scientific">Nocardioides aquiterrae</name>
    <dbReference type="NCBI Taxonomy" id="203799"/>
    <lineage>
        <taxon>Bacteria</taxon>
        <taxon>Bacillati</taxon>
        <taxon>Actinomycetota</taxon>
        <taxon>Actinomycetes</taxon>
        <taxon>Propionibacteriales</taxon>
        <taxon>Nocardioidaceae</taxon>
        <taxon>Nocardioides</taxon>
    </lineage>
</organism>
<name>A0ABN1UB57_9ACTN</name>
<dbReference type="PRINTS" id="PR00455">
    <property type="entry name" value="HTHTETR"/>
</dbReference>
<dbReference type="EMBL" id="BAAAJE010000006">
    <property type="protein sequence ID" value="GAA1135233.1"/>
    <property type="molecule type" value="Genomic_DNA"/>
</dbReference>
<feature type="domain" description="HTH tetR-type" evidence="3">
    <location>
        <begin position="17"/>
        <end position="77"/>
    </location>
</feature>
<dbReference type="PROSITE" id="PS01081">
    <property type="entry name" value="HTH_TETR_1"/>
    <property type="match status" value="1"/>
</dbReference>
<feature type="DNA-binding region" description="H-T-H motif" evidence="2">
    <location>
        <begin position="40"/>
        <end position="59"/>
    </location>
</feature>
<dbReference type="InterPro" id="IPR041673">
    <property type="entry name" value="TetR_C_23"/>
</dbReference>
<dbReference type="SUPFAM" id="SSF46689">
    <property type="entry name" value="Homeodomain-like"/>
    <property type="match status" value="1"/>
</dbReference>
<dbReference type="InterPro" id="IPR036271">
    <property type="entry name" value="Tet_transcr_reg_TetR-rel_C_sf"/>
</dbReference>
<evidence type="ECO:0000313" key="4">
    <source>
        <dbReference type="EMBL" id="GAA1135233.1"/>
    </source>
</evidence>